<dbReference type="InterPro" id="IPR016186">
    <property type="entry name" value="C-type_lectin-like/link_sf"/>
</dbReference>
<dbReference type="RefSeq" id="XP_054844973.1">
    <property type="nucleotide sequence ID" value="XM_054988998.1"/>
</dbReference>
<feature type="chain" id="PRO_5041725242" evidence="2">
    <location>
        <begin position="50"/>
        <end position="201"/>
    </location>
</feature>
<dbReference type="Pfam" id="PF00059">
    <property type="entry name" value="Lectin_C"/>
    <property type="match status" value="1"/>
</dbReference>
<keyword evidence="2" id="KW-0732">Signal</keyword>
<dbReference type="SMART" id="SM00034">
    <property type="entry name" value="CLECT"/>
    <property type="match status" value="1"/>
</dbReference>
<dbReference type="KEGG" id="emc:129336040"/>
<evidence type="ECO:0000259" key="3">
    <source>
        <dbReference type="PROSITE" id="PS50041"/>
    </source>
</evidence>
<evidence type="ECO:0000313" key="5">
    <source>
        <dbReference type="RefSeq" id="XP_054844973.1"/>
    </source>
</evidence>
<evidence type="ECO:0000313" key="4">
    <source>
        <dbReference type="Proteomes" id="UP001190640"/>
    </source>
</evidence>
<dbReference type="Gene3D" id="3.10.100.10">
    <property type="entry name" value="Mannose-Binding Protein A, subunit A"/>
    <property type="match status" value="1"/>
</dbReference>
<protein>
    <submittedName>
        <fullName evidence="5">Lithostathine-like isoform X1</fullName>
    </submittedName>
</protein>
<dbReference type="SUPFAM" id="SSF56436">
    <property type="entry name" value="C-type lectin-like"/>
    <property type="match status" value="1"/>
</dbReference>
<evidence type="ECO:0000256" key="1">
    <source>
        <dbReference type="ARBA" id="ARBA00023157"/>
    </source>
</evidence>
<keyword evidence="4" id="KW-1185">Reference proteome</keyword>
<dbReference type="Proteomes" id="UP001190640">
    <property type="component" value="Chromosome 9"/>
</dbReference>
<dbReference type="AlphaFoldDB" id="A0AA97JUU1"/>
<feature type="signal peptide" evidence="2">
    <location>
        <begin position="1"/>
        <end position="49"/>
    </location>
</feature>
<dbReference type="InterPro" id="IPR001304">
    <property type="entry name" value="C-type_lectin-like"/>
</dbReference>
<dbReference type="InterPro" id="IPR016187">
    <property type="entry name" value="CTDL_fold"/>
</dbReference>
<evidence type="ECO:0000256" key="2">
    <source>
        <dbReference type="SAM" id="SignalP"/>
    </source>
</evidence>
<feature type="domain" description="C-type lectin" evidence="3">
    <location>
        <begin position="73"/>
        <end position="197"/>
    </location>
</feature>
<keyword evidence="1" id="KW-1015">Disulfide bond</keyword>
<gene>
    <name evidence="5" type="primary">LOC129336040</name>
</gene>
<dbReference type="GeneID" id="129336040"/>
<sequence>MSAAVPSNTLFSANQVFSKSGCGQGTVKMTRFASLLFCLLGSLLSSSWAEVSQAQTEPKSRCPAGAYSFNDGRGWFCYEFYEHLMLFEDAEAVCQNRNGGHLASITSDTQMREVGGYVSQANRARSEVWIGLRRSQNSDMYRGWRWTDGSQFSYTNWLGGTPNNIGGRQNCVVLTPGSGFKNWDDATCSYGRTFLCKWRAS</sequence>
<proteinExistence type="predicted"/>
<dbReference type="PROSITE" id="PS50041">
    <property type="entry name" value="C_TYPE_LECTIN_2"/>
    <property type="match status" value="1"/>
</dbReference>
<dbReference type="PANTHER" id="PTHR22803">
    <property type="entry name" value="MANNOSE, PHOSPHOLIPASE, LECTIN RECEPTOR RELATED"/>
    <property type="match status" value="1"/>
</dbReference>
<dbReference type="InterPro" id="IPR018378">
    <property type="entry name" value="C-type_lectin_CS"/>
</dbReference>
<dbReference type="PRINTS" id="PR01504">
    <property type="entry name" value="PNCREATITSAP"/>
</dbReference>
<name>A0AA97JUU1_EUBMA</name>
<dbReference type="InterPro" id="IPR050111">
    <property type="entry name" value="C-type_lectin/snaclec_domain"/>
</dbReference>
<accession>A0AA97JUU1</accession>
<reference evidence="5" key="1">
    <citation type="submission" date="2025-08" db="UniProtKB">
        <authorList>
            <consortium name="RefSeq"/>
        </authorList>
    </citation>
    <scope>IDENTIFICATION</scope>
    <source>
        <tissue evidence="5">Blood</tissue>
    </source>
</reference>
<dbReference type="PROSITE" id="PS00615">
    <property type="entry name" value="C_TYPE_LECTIN_1"/>
    <property type="match status" value="1"/>
</dbReference>
<organism evidence="4 5">
    <name type="scientific">Eublepharis macularius</name>
    <name type="common">Leopard gecko</name>
    <name type="synonym">Cyrtodactylus macularius</name>
    <dbReference type="NCBI Taxonomy" id="481883"/>
    <lineage>
        <taxon>Eukaryota</taxon>
        <taxon>Metazoa</taxon>
        <taxon>Chordata</taxon>
        <taxon>Craniata</taxon>
        <taxon>Vertebrata</taxon>
        <taxon>Euteleostomi</taxon>
        <taxon>Lepidosauria</taxon>
        <taxon>Squamata</taxon>
        <taxon>Bifurcata</taxon>
        <taxon>Gekkota</taxon>
        <taxon>Eublepharidae</taxon>
        <taxon>Eublepharinae</taxon>
        <taxon>Eublepharis</taxon>
    </lineage>
</organism>